<evidence type="ECO:0000313" key="2">
    <source>
        <dbReference type="Proteomes" id="UP000285301"/>
    </source>
</evidence>
<evidence type="ECO:0000313" key="1">
    <source>
        <dbReference type="EMBL" id="RWR98793.1"/>
    </source>
</evidence>
<dbReference type="Gene3D" id="2.40.10.10">
    <property type="entry name" value="Trypsin-like serine proteases"/>
    <property type="match status" value="1"/>
</dbReference>
<protein>
    <submittedName>
        <fullName evidence="1">Uncharacterized protein</fullName>
    </submittedName>
</protein>
<feature type="non-terminal residue" evidence="1">
    <location>
        <position position="1"/>
    </location>
</feature>
<dbReference type="SUPFAM" id="SSF50494">
    <property type="entry name" value="Trypsin-like serine proteases"/>
    <property type="match status" value="1"/>
</dbReference>
<dbReference type="EMBL" id="NCKU01018837">
    <property type="protein sequence ID" value="RWR98793.1"/>
    <property type="molecule type" value="Genomic_DNA"/>
</dbReference>
<keyword evidence="2" id="KW-1185">Reference proteome</keyword>
<gene>
    <name evidence="1" type="ORF">B4U79_19241</name>
</gene>
<dbReference type="InterPro" id="IPR009003">
    <property type="entry name" value="Peptidase_S1_PA"/>
</dbReference>
<reference evidence="1 2" key="1">
    <citation type="journal article" date="2018" name="Gigascience">
        <title>Genomes of trombidid mites reveal novel predicted allergens and laterally-transferred genes associated with secondary metabolism.</title>
        <authorList>
            <person name="Dong X."/>
            <person name="Chaisiri K."/>
            <person name="Xia D."/>
            <person name="Armstrong S.D."/>
            <person name="Fang Y."/>
            <person name="Donnelly M.J."/>
            <person name="Kadowaki T."/>
            <person name="McGarry J.W."/>
            <person name="Darby A.C."/>
            <person name="Makepeace B.L."/>
        </authorList>
    </citation>
    <scope>NUCLEOTIDE SEQUENCE [LARGE SCALE GENOMIC DNA]</scope>
    <source>
        <strain evidence="1">UoL-WK</strain>
    </source>
</reference>
<sequence>VIQFNSTFWVKYADNDFNEFALINIRSKVVFDFDKTPICLPKIDFEIIGKEMRMVNFKPNQFTRFSENEYHREKEYTNMSVDFNTCKRLNLLKTHICTESEDFGDICGRYLPGAPLVVKENKKWIVVGVLSFSFNYGQKRRSVFASDRNLLSRLD</sequence>
<dbReference type="Proteomes" id="UP000285301">
    <property type="component" value="Unassembled WGS sequence"/>
</dbReference>
<dbReference type="InterPro" id="IPR043504">
    <property type="entry name" value="Peptidase_S1_PA_chymotrypsin"/>
</dbReference>
<accession>A0A3S3NUD8</accession>
<name>A0A3S3NUD8_9ACAR</name>
<proteinExistence type="predicted"/>
<organism evidence="1 2">
    <name type="scientific">Dinothrombium tinctorium</name>
    <dbReference type="NCBI Taxonomy" id="1965070"/>
    <lineage>
        <taxon>Eukaryota</taxon>
        <taxon>Metazoa</taxon>
        <taxon>Ecdysozoa</taxon>
        <taxon>Arthropoda</taxon>
        <taxon>Chelicerata</taxon>
        <taxon>Arachnida</taxon>
        <taxon>Acari</taxon>
        <taxon>Acariformes</taxon>
        <taxon>Trombidiformes</taxon>
        <taxon>Prostigmata</taxon>
        <taxon>Anystina</taxon>
        <taxon>Parasitengona</taxon>
        <taxon>Trombidioidea</taxon>
        <taxon>Trombidiidae</taxon>
        <taxon>Dinothrombium</taxon>
    </lineage>
</organism>
<comment type="caution">
    <text evidence="1">The sequence shown here is derived from an EMBL/GenBank/DDBJ whole genome shotgun (WGS) entry which is preliminary data.</text>
</comment>
<dbReference type="AlphaFoldDB" id="A0A3S3NUD8"/>